<evidence type="ECO:0000313" key="5">
    <source>
        <dbReference type="EMBL" id="MBA6057672.1"/>
    </source>
</evidence>
<reference evidence="5 6" key="1">
    <citation type="submission" date="2020-07" db="EMBL/GenBank/DDBJ databases">
        <title>Diversity of carbapenemase encoding genes among Pseudomonas putida group clinical isolates in a tertiary Brazilian hospital.</title>
        <authorList>
            <person name="Alberto-Lei F."/>
            <person name="Nodari C.S."/>
            <person name="Streling A.P."/>
            <person name="Paulino J.T."/>
            <person name="Bessa-Neto F.O."/>
            <person name="Cayo R."/>
            <person name="Gales A.C."/>
        </authorList>
    </citation>
    <scope>NUCLEOTIDE SEQUENCE [LARGE SCALE GENOMIC DNA]</scope>
    <source>
        <strain evidence="5 6">14535</strain>
    </source>
</reference>
<dbReference type="AlphaFoldDB" id="A0A7W2JEX4"/>
<evidence type="ECO:0000256" key="3">
    <source>
        <dbReference type="ARBA" id="ARBA00023163"/>
    </source>
</evidence>
<accession>A0A7W2JEX4</accession>
<dbReference type="RefSeq" id="WP_182364799.1">
    <property type="nucleotide sequence ID" value="NZ_JACGCU010000001.1"/>
</dbReference>
<gene>
    <name evidence="5" type="ORF">H4C44_00570</name>
</gene>
<evidence type="ECO:0000313" key="6">
    <source>
        <dbReference type="Proteomes" id="UP000556620"/>
    </source>
</evidence>
<dbReference type="Pfam" id="PF03472">
    <property type="entry name" value="Autoind_bind"/>
    <property type="match status" value="1"/>
</dbReference>
<proteinExistence type="predicted"/>
<protein>
    <submittedName>
        <fullName evidence="5">Autoinducer binding domain-containing protein</fullName>
    </submittedName>
</protein>
<keyword evidence="3" id="KW-0804">Transcription</keyword>
<dbReference type="Proteomes" id="UP000556620">
    <property type="component" value="Unassembled WGS sequence"/>
</dbReference>
<dbReference type="InterPro" id="IPR036693">
    <property type="entry name" value="TF_LuxR_autoind-bd_dom_sf"/>
</dbReference>
<dbReference type="SUPFAM" id="SSF75516">
    <property type="entry name" value="Pheromone-binding domain of LuxR-like quorum-sensing transcription factors"/>
    <property type="match status" value="1"/>
</dbReference>
<evidence type="ECO:0000259" key="4">
    <source>
        <dbReference type="Pfam" id="PF03472"/>
    </source>
</evidence>
<sequence length="171" mass="19319">MINRTAADWQRLQDLPALLEQLPTLVAELAFPFYSFTYSSQNHQLSAGNLPPQGTQLVQAALDLRPDTRQYSNMPVMWSENAFQSAPGSWATAYALGLRYGWIQPLHDGSGHSSLTLLRPHVRLSITEHYEKAAWVMWLGERLHLAAAREARLAEREHGPAFNPAQRNRCN</sequence>
<keyword evidence="1" id="KW-0805">Transcription regulation</keyword>
<dbReference type="InterPro" id="IPR005143">
    <property type="entry name" value="TF_LuxR_autoind-bd_dom"/>
</dbReference>
<organism evidence="5 6">
    <name type="scientific">Pseudomonas juntendi</name>
    <dbReference type="NCBI Taxonomy" id="2666183"/>
    <lineage>
        <taxon>Bacteria</taxon>
        <taxon>Pseudomonadati</taxon>
        <taxon>Pseudomonadota</taxon>
        <taxon>Gammaproteobacteria</taxon>
        <taxon>Pseudomonadales</taxon>
        <taxon>Pseudomonadaceae</taxon>
        <taxon>Pseudomonas</taxon>
    </lineage>
</organism>
<evidence type="ECO:0000256" key="2">
    <source>
        <dbReference type="ARBA" id="ARBA00023125"/>
    </source>
</evidence>
<keyword evidence="2" id="KW-0238">DNA-binding</keyword>
<dbReference type="Gene3D" id="3.30.450.80">
    <property type="entry name" value="Transcription factor LuxR-like, autoinducer-binding domain"/>
    <property type="match status" value="1"/>
</dbReference>
<name>A0A7W2JEX4_9PSED</name>
<comment type="caution">
    <text evidence="5">The sequence shown here is derived from an EMBL/GenBank/DDBJ whole genome shotgun (WGS) entry which is preliminary data.</text>
</comment>
<evidence type="ECO:0000256" key="1">
    <source>
        <dbReference type="ARBA" id="ARBA00023015"/>
    </source>
</evidence>
<feature type="domain" description="Transcription factor LuxR-like autoinducer-binding" evidence="4">
    <location>
        <begin position="72"/>
        <end position="146"/>
    </location>
</feature>
<dbReference type="EMBL" id="JACGCU010000001">
    <property type="protein sequence ID" value="MBA6057672.1"/>
    <property type="molecule type" value="Genomic_DNA"/>
</dbReference>
<dbReference type="GO" id="GO:0003677">
    <property type="term" value="F:DNA binding"/>
    <property type="evidence" value="ECO:0007669"/>
    <property type="project" value="UniProtKB-KW"/>
</dbReference>